<dbReference type="OrthoDB" id="2831558at2759"/>
<evidence type="ECO:0000259" key="1">
    <source>
        <dbReference type="Pfam" id="PF01636"/>
    </source>
</evidence>
<feature type="domain" description="Aminoglycoside phosphotransferase" evidence="1">
    <location>
        <begin position="271"/>
        <end position="383"/>
    </location>
</feature>
<accession>A0A1Z5TKX3</accession>
<evidence type="ECO:0000313" key="2">
    <source>
        <dbReference type="EMBL" id="OTA36648.1"/>
    </source>
</evidence>
<dbReference type="VEuPathDB" id="FungiDB:BTJ68_02884"/>
<name>A0A1Z5TKX3_HORWE</name>
<dbReference type="InParanoid" id="A0A1Z5TKX3"/>
<dbReference type="InterPro" id="IPR002575">
    <property type="entry name" value="Aminoglycoside_PTrfase"/>
</dbReference>
<dbReference type="PANTHER" id="PTHR36091:SF2">
    <property type="entry name" value="AMINOGLYCOSIDE PHOSPHOTRANSFERASE DOMAIN-CONTAINING PROTEIN"/>
    <property type="match status" value="1"/>
</dbReference>
<keyword evidence="3" id="KW-1185">Reference proteome</keyword>
<dbReference type="EMBL" id="MUNK01000029">
    <property type="protein sequence ID" value="OTA36648.1"/>
    <property type="molecule type" value="Genomic_DNA"/>
</dbReference>
<dbReference type="AlphaFoldDB" id="A0A1Z5TKX3"/>
<reference evidence="2 3" key="1">
    <citation type="submission" date="2017-01" db="EMBL/GenBank/DDBJ databases">
        <title>The recent genome duplication of the halophilic yeast Hortaea werneckii: insights from long-read sequencing.</title>
        <authorList>
            <person name="Sinha S."/>
            <person name="Flibotte S."/>
            <person name="Neira M."/>
            <person name="Lenassi M."/>
            <person name="Gostincar C."/>
            <person name="Stajich J.E."/>
            <person name="Nislow C.E."/>
        </authorList>
    </citation>
    <scope>NUCLEOTIDE SEQUENCE [LARGE SCALE GENOMIC DNA]</scope>
    <source>
        <strain evidence="2 3">EXF-2000</strain>
    </source>
</reference>
<dbReference type="InterPro" id="IPR051035">
    <property type="entry name" value="Mito_inheritance_9"/>
</dbReference>
<protein>
    <recommendedName>
        <fullName evidence="1">Aminoglycoside phosphotransferase domain-containing protein</fullName>
    </recommendedName>
</protein>
<organism evidence="2 3">
    <name type="scientific">Hortaea werneckii EXF-2000</name>
    <dbReference type="NCBI Taxonomy" id="1157616"/>
    <lineage>
        <taxon>Eukaryota</taxon>
        <taxon>Fungi</taxon>
        <taxon>Dikarya</taxon>
        <taxon>Ascomycota</taxon>
        <taxon>Pezizomycotina</taxon>
        <taxon>Dothideomycetes</taxon>
        <taxon>Dothideomycetidae</taxon>
        <taxon>Mycosphaerellales</taxon>
        <taxon>Teratosphaeriaceae</taxon>
        <taxon>Hortaea</taxon>
    </lineage>
</organism>
<dbReference type="GO" id="GO:0005739">
    <property type="term" value="C:mitochondrion"/>
    <property type="evidence" value="ECO:0007669"/>
    <property type="project" value="TreeGrafter"/>
</dbReference>
<dbReference type="Proteomes" id="UP000194280">
    <property type="component" value="Unassembled WGS sequence"/>
</dbReference>
<dbReference type="STRING" id="1157616.A0A1Z5TKX3"/>
<dbReference type="SUPFAM" id="SSF56112">
    <property type="entry name" value="Protein kinase-like (PK-like)"/>
    <property type="match status" value="1"/>
</dbReference>
<dbReference type="PANTHER" id="PTHR36091">
    <property type="entry name" value="ALTERED INHERITANCE OF MITOCHONDRIA PROTEIN 9, MITOCHONDRIAL"/>
    <property type="match status" value="1"/>
</dbReference>
<dbReference type="Gene3D" id="3.30.200.20">
    <property type="entry name" value="Phosphorylase Kinase, domain 1"/>
    <property type="match status" value="1"/>
</dbReference>
<dbReference type="InterPro" id="IPR011009">
    <property type="entry name" value="Kinase-like_dom_sf"/>
</dbReference>
<sequence length="582" mass="66125">MHSLATKSRGLFKNALQTSDKYASRCQKHPCLIWSGVQVMTTRRMAHSGRSGMSPLGESLYSFSRGRFIWNERQEMAQRYVRFDPEELGAVAASAIGSRSCVSLERYPDGMYNKAMLLTMCDGKQAVAKIPNPNAGQSHLTTASEVATMDFMRNTLGIPAPRVYAWCNDAQETRVGAEYIVMEKVEGVPLDTVYGKMPVEDRFAVTKTVSNYQKTWASTAFESYGGLYYAQDCPHGDPLRFTDRYGAMREDAKFAVEPTTGRDWNDDGRRAIRFDRGPWRRAEQYLRAIGERELSCVEQLAALPKSQLTLCGPGTYQPTRDKKVKAINCYLDMVDLATPTEDALRKACLWHCDLHSENIFVNPLKTTEVTAIIDWQSTEIAPLFVQARQPHFMDYEGPQLLGTERPHLPMDYEQLSLAEQARVRSLFYLQSLRALYRTLMQKSAPEIWKSFEFQQTPTFDLLLFGRNLLVDGEATYMAHLIELLESDSAGWIHSTKDRAIGSLLREKEEIMADAERALRGMNAMQGIRDRLGDLFPERGVVKPEQYELTKNALRQVKGEVMAEFAHTDEEKAVWQASWPFDD</sequence>
<comment type="caution">
    <text evidence="2">The sequence shown here is derived from an EMBL/GenBank/DDBJ whole genome shotgun (WGS) entry which is preliminary data.</text>
</comment>
<proteinExistence type="predicted"/>
<dbReference type="Gene3D" id="3.90.1200.10">
    <property type="match status" value="1"/>
</dbReference>
<feature type="domain" description="Aminoglycoside phosphotransferase" evidence="1">
    <location>
        <begin position="104"/>
        <end position="196"/>
    </location>
</feature>
<dbReference type="Pfam" id="PF01636">
    <property type="entry name" value="APH"/>
    <property type="match status" value="2"/>
</dbReference>
<evidence type="ECO:0000313" key="3">
    <source>
        <dbReference type="Proteomes" id="UP000194280"/>
    </source>
</evidence>
<gene>
    <name evidence="2" type="ORF">BTJ68_02884</name>
</gene>